<evidence type="ECO:0000313" key="2">
    <source>
        <dbReference type="Proteomes" id="UP000028582"/>
    </source>
</evidence>
<protein>
    <submittedName>
        <fullName evidence="1">Uncharacterized protein</fullName>
    </submittedName>
</protein>
<name>A0A080Z9D4_PHYNI</name>
<evidence type="ECO:0000313" key="1">
    <source>
        <dbReference type="EMBL" id="ETO63245.1"/>
    </source>
</evidence>
<dbReference type="EMBL" id="ANJA01003514">
    <property type="protein sequence ID" value="ETO63245.1"/>
    <property type="molecule type" value="Genomic_DNA"/>
</dbReference>
<comment type="caution">
    <text evidence="1">The sequence shown here is derived from an EMBL/GenBank/DDBJ whole genome shotgun (WGS) entry which is preliminary data.</text>
</comment>
<dbReference type="AlphaFoldDB" id="A0A080Z9D4"/>
<reference evidence="1 2" key="1">
    <citation type="submission" date="2013-11" db="EMBL/GenBank/DDBJ databases">
        <title>The Genome Sequence of Phytophthora parasitica P1976.</title>
        <authorList>
            <consortium name="The Broad Institute Genomics Platform"/>
            <person name="Russ C."/>
            <person name="Tyler B."/>
            <person name="Panabieres F."/>
            <person name="Shan W."/>
            <person name="Tripathy S."/>
            <person name="Grunwald N."/>
            <person name="Machado M."/>
            <person name="Johnson C.S."/>
            <person name="Walker B."/>
            <person name="Young S."/>
            <person name="Zeng Q."/>
            <person name="Gargeya S."/>
            <person name="Fitzgerald M."/>
            <person name="Haas B."/>
            <person name="Abouelleil A."/>
            <person name="Allen A.W."/>
            <person name="Alvarado L."/>
            <person name="Arachchi H.M."/>
            <person name="Berlin A.M."/>
            <person name="Chapman S.B."/>
            <person name="Gainer-Dewar J."/>
            <person name="Goldberg J."/>
            <person name="Griggs A."/>
            <person name="Gujja S."/>
            <person name="Hansen M."/>
            <person name="Howarth C."/>
            <person name="Imamovic A."/>
            <person name="Ireland A."/>
            <person name="Larimer J."/>
            <person name="McCowan C."/>
            <person name="Murphy C."/>
            <person name="Pearson M."/>
            <person name="Poon T.W."/>
            <person name="Priest M."/>
            <person name="Roberts A."/>
            <person name="Saif S."/>
            <person name="Shea T."/>
            <person name="Sisk P."/>
            <person name="Sykes S."/>
            <person name="Wortman J."/>
            <person name="Nusbaum C."/>
            <person name="Birren B."/>
        </authorList>
    </citation>
    <scope>NUCLEOTIDE SEQUENCE [LARGE SCALE GENOMIC DNA]</scope>
    <source>
        <strain evidence="1 2">P1976</strain>
    </source>
</reference>
<proteinExistence type="predicted"/>
<dbReference type="Proteomes" id="UP000028582">
    <property type="component" value="Unassembled WGS sequence"/>
</dbReference>
<sequence length="55" mass="5786">MDPPQDPGLIRGGLPRVCALERGLDQNGRGVAPTATLFQAPQRTCQSPPQAPAHP</sequence>
<organism evidence="1 2">
    <name type="scientific">Phytophthora nicotianae P1976</name>
    <dbReference type="NCBI Taxonomy" id="1317066"/>
    <lineage>
        <taxon>Eukaryota</taxon>
        <taxon>Sar</taxon>
        <taxon>Stramenopiles</taxon>
        <taxon>Oomycota</taxon>
        <taxon>Peronosporomycetes</taxon>
        <taxon>Peronosporales</taxon>
        <taxon>Peronosporaceae</taxon>
        <taxon>Phytophthora</taxon>
    </lineage>
</organism>
<accession>A0A080Z9D4</accession>
<gene>
    <name evidence="1" type="ORF">F444_19004</name>
</gene>